<dbReference type="AlphaFoldDB" id="A0A3A3GBY4"/>
<evidence type="ECO:0000313" key="2">
    <source>
        <dbReference type="EMBL" id="RJG20499.1"/>
    </source>
</evidence>
<proteinExistence type="predicted"/>
<dbReference type="GO" id="GO:0016787">
    <property type="term" value="F:hydrolase activity"/>
    <property type="evidence" value="ECO:0007669"/>
    <property type="project" value="InterPro"/>
</dbReference>
<protein>
    <recommendedName>
        <fullName evidence="1">Helicase/UvrB N-terminal domain-containing protein</fullName>
    </recommendedName>
</protein>
<gene>
    <name evidence="2" type="ORF">DQX05_24995</name>
</gene>
<dbReference type="SUPFAM" id="SSF52540">
    <property type="entry name" value="P-loop containing nucleoside triphosphate hydrolases"/>
    <property type="match status" value="1"/>
</dbReference>
<dbReference type="OrthoDB" id="9802848at2"/>
<feature type="domain" description="Helicase/UvrB N-terminal" evidence="1">
    <location>
        <begin position="52"/>
        <end position="117"/>
    </location>
</feature>
<accession>A0A3A3GBY4</accession>
<evidence type="ECO:0000259" key="1">
    <source>
        <dbReference type="Pfam" id="PF04851"/>
    </source>
</evidence>
<organism evidence="2 3">
    <name type="scientific">Paenibacillus thiaminolyticus</name>
    <name type="common">Bacillus thiaminolyticus</name>
    <dbReference type="NCBI Taxonomy" id="49283"/>
    <lineage>
        <taxon>Bacteria</taxon>
        <taxon>Bacillati</taxon>
        <taxon>Bacillota</taxon>
        <taxon>Bacilli</taxon>
        <taxon>Bacillales</taxon>
        <taxon>Paenibacillaceae</taxon>
        <taxon>Paenibacillus</taxon>
    </lineage>
</organism>
<comment type="caution">
    <text evidence="2">The sequence shown here is derived from an EMBL/GenBank/DDBJ whole genome shotgun (WGS) entry which is preliminary data.</text>
</comment>
<dbReference type="EMBL" id="QYZD01000035">
    <property type="protein sequence ID" value="RJG20499.1"/>
    <property type="molecule type" value="Genomic_DNA"/>
</dbReference>
<dbReference type="Gene3D" id="3.40.50.300">
    <property type="entry name" value="P-loop containing nucleotide triphosphate hydrolases"/>
    <property type="match status" value="1"/>
</dbReference>
<name>A0A3A3GBY4_PANTH</name>
<dbReference type="RefSeq" id="WP_119796067.1">
    <property type="nucleotide sequence ID" value="NZ_QYZD01000035.1"/>
</dbReference>
<reference evidence="2 3" key="1">
    <citation type="submission" date="2018-09" db="EMBL/GenBank/DDBJ databases">
        <title>Paenibacillus SK2017-BO5.</title>
        <authorList>
            <person name="Piskunova J.V."/>
            <person name="Dubiley S.A."/>
            <person name="Severinov K.V."/>
        </authorList>
    </citation>
    <scope>NUCLEOTIDE SEQUENCE [LARGE SCALE GENOMIC DNA]</scope>
    <source>
        <strain evidence="2 3">BO5</strain>
    </source>
</reference>
<dbReference type="GO" id="GO:0003677">
    <property type="term" value="F:DNA binding"/>
    <property type="evidence" value="ECO:0007669"/>
    <property type="project" value="InterPro"/>
</dbReference>
<dbReference type="InterPro" id="IPR006935">
    <property type="entry name" value="Helicase/UvrB_N"/>
</dbReference>
<dbReference type="Proteomes" id="UP000266177">
    <property type="component" value="Unassembled WGS sequence"/>
</dbReference>
<sequence>MVTYKNVISIIGRENKLSRCTNAEGNVFSREEIVNSWKVSYIEKVSRNEDEIGLRLPQFGALSAIRAHWATSNSPATIVLPTGTGKSETMYATIISERIASTLVIVPSNLLRNKYLKERVILVYYQN</sequence>
<dbReference type="InterPro" id="IPR027417">
    <property type="entry name" value="P-loop_NTPase"/>
</dbReference>
<evidence type="ECO:0000313" key="3">
    <source>
        <dbReference type="Proteomes" id="UP000266177"/>
    </source>
</evidence>
<dbReference type="GO" id="GO:0005524">
    <property type="term" value="F:ATP binding"/>
    <property type="evidence" value="ECO:0007669"/>
    <property type="project" value="InterPro"/>
</dbReference>
<dbReference type="Pfam" id="PF04851">
    <property type="entry name" value="ResIII"/>
    <property type="match status" value="1"/>
</dbReference>